<dbReference type="InterPro" id="IPR027417">
    <property type="entry name" value="P-loop_NTPase"/>
</dbReference>
<dbReference type="RefSeq" id="WP_379792189.1">
    <property type="nucleotide sequence ID" value="NZ_JBHTBL010000016.1"/>
</dbReference>
<evidence type="ECO:0000256" key="3">
    <source>
        <dbReference type="ARBA" id="ARBA00022723"/>
    </source>
</evidence>
<keyword evidence="8 10" id="KW-0648">Protein biosynthesis</keyword>
<feature type="binding site" evidence="10">
    <location>
        <begin position="242"/>
        <end position="245"/>
    </location>
    <ligand>
        <name>GTP</name>
        <dbReference type="ChEBI" id="CHEBI:37565"/>
    </ligand>
</feature>
<name>A0ABD6AP42_9EURY</name>
<dbReference type="InterPro" id="IPR004539">
    <property type="entry name" value="Transl_elong_EF1A_euk/arc"/>
</dbReference>
<evidence type="ECO:0000259" key="11">
    <source>
        <dbReference type="PROSITE" id="PS51722"/>
    </source>
</evidence>
<evidence type="ECO:0000256" key="5">
    <source>
        <dbReference type="ARBA" id="ARBA00022768"/>
    </source>
</evidence>
<comment type="catalytic activity">
    <reaction evidence="10">
        <text>GTP + H2O = GDP + phosphate + H(+)</text>
        <dbReference type="Rhea" id="RHEA:19669"/>
        <dbReference type="ChEBI" id="CHEBI:15377"/>
        <dbReference type="ChEBI" id="CHEBI:15378"/>
        <dbReference type="ChEBI" id="CHEBI:37565"/>
        <dbReference type="ChEBI" id="CHEBI:43474"/>
        <dbReference type="ChEBI" id="CHEBI:58189"/>
        <dbReference type="EC" id="3.6.5.3"/>
    </reaction>
</comment>
<dbReference type="Pfam" id="PF22594">
    <property type="entry name" value="GTP-eEF1A_C"/>
    <property type="match status" value="1"/>
</dbReference>
<comment type="caution">
    <text evidence="10">Lacks conserved residue(s) required for the propagation of feature annotation.</text>
</comment>
<dbReference type="InterPro" id="IPR050100">
    <property type="entry name" value="TRAFAC_GTPase_members"/>
</dbReference>
<dbReference type="InterPro" id="IPR031157">
    <property type="entry name" value="G_TR_CS"/>
</dbReference>
<dbReference type="InterPro" id="IPR009000">
    <property type="entry name" value="Transl_B-barrel_sf"/>
</dbReference>
<dbReference type="InterPro" id="IPR005225">
    <property type="entry name" value="Small_GTP-bd"/>
</dbReference>
<dbReference type="AlphaFoldDB" id="A0ABD6AP42"/>
<reference evidence="12 13" key="1">
    <citation type="journal article" date="2019" name="Int. J. Syst. Evol. Microbiol.">
        <title>The Global Catalogue of Microorganisms (GCM) 10K type strain sequencing project: providing services to taxonomists for standard genome sequencing and annotation.</title>
        <authorList>
            <consortium name="The Broad Institute Genomics Platform"/>
            <consortium name="The Broad Institute Genome Sequencing Center for Infectious Disease"/>
            <person name="Wu L."/>
            <person name="Ma J."/>
        </authorList>
    </citation>
    <scope>NUCLEOTIDE SEQUENCE [LARGE SCALE GENOMIC DNA]</scope>
    <source>
        <strain evidence="12 13">CGMCC 1.12554</strain>
    </source>
</reference>
<evidence type="ECO:0000256" key="2">
    <source>
        <dbReference type="ARBA" id="ARBA00022490"/>
    </source>
</evidence>
<dbReference type="GO" id="GO:0005737">
    <property type="term" value="C:cytoplasm"/>
    <property type="evidence" value="ECO:0007669"/>
    <property type="project" value="UniProtKB-SubCell"/>
</dbReference>
<evidence type="ECO:0000313" key="13">
    <source>
        <dbReference type="Proteomes" id="UP001596545"/>
    </source>
</evidence>
<evidence type="ECO:0000256" key="4">
    <source>
        <dbReference type="ARBA" id="ARBA00022741"/>
    </source>
</evidence>
<evidence type="ECO:0000256" key="1">
    <source>
        <dbReference type="ARBA" id="ARBA00004496"/>
    </source>
</evidence>
<dbReference type="GO" id="GO:0005525">
    <property type="term" value="F:GTP binding"/>
    <property type="evidence" value="ECO:0007669"/>
    <property type="project" value="UniProtKB-UniRule"/>
</dbReference>
<dbReference type="SUPFAM" id="SSF50447">
    <property type="entry name" value="Translation proteins"/>
    <property type="match status" value="1"/>
</dbReference>
<keyword evidence="6 10" id="KW-0378">Hydrolase</keyword>
<dbReference type="InterPro" id="IPR000795">
    <property type="entry name" value="T_Tr_GTP-bd_dom"/>
</dbReference>
<evidence type="ECO:0000256" key="9">
    <source>
        <dbReference type="ARBA" id="ARBA00023134"/>
    </source>
</evidence>
<dbReference type="Gene3D" id="2.40.30.10">
    <property type="entry name" value="Translation factors"/>
    <property type="match status" value="2"/>
</dbReference>
<keyword evidence="3 10" id="KW-0479">Metal-binding</keyword>
<evidence type="ECO:0000256" key="8">
    <source>
        <dbReference type="ARBA" id="ARBA00022917"/>
    </source>
</evidence>
<dbReference type="GO" id="GO:0000287">
    <property type="term" value="F:magnesium ion binding"/>
    <property type="evidence" value="ECO:0007669"/>
    <property type="project" value="UniProtKB-UniRule"/>
</dbReference>
<comment type="subcellular location">
    <subcellularLocation>
        <location evidence="1 10">Cytoplasm</location>
    </subcellularLocation>
</comment>
<dbReference type="InterPro" id="IPR009001">
    <property type="entry name" value="Transl_elong_EF1A/Init_IF2_C"/>
</dbReference>
<sequence length="519" mass="56491">MTATNWNALIQVGEEAGLRGEALGDYLLTVSELVEKELPEAKTFDTFGREYIEFLNARILSHPDVTDYLQTDDGKRYKIAIENEGESYRIIKTATAATHPSRRQNVAVIGHSGHGKSSLVGRLLFETGGVPEHVIEQHREKAEEKGKGGFEFAYVMDNLAEERERGVTIDIAHQELSTDTHDFTLIDCPGHRDFVKNMITGVSNADNALLVVAADAGVESQTQEHLFLARTLGVSEILVAVNKMDQVGYRNDRYEVVCEAITDLLAQVQFSRNDVTFVPVSALDGENISTESEQMPWYDGSALLDLLDELPAPKHPVGASLRLPIQDVYTISGIGTVPVGRIEAGVLRKGETVSFQPSGASGEVKVIEMHHEECEEAYPGDNVGFNVRGIGKGDIQRGAVCGPVDDPPTVAETFSARITVHDHPAIITPGYTPIFHVHTAQVACTIESIDQLESPKSGDIVAESPDAIETGDVARVTVRPQEPLVVESVATYPKLGRFAIRDMGQTIASGTIIDVTERL</sequence>
<evidence type="ECO:0000313" key="12">
    <source>
        <dbReference type="EMBL" id="MFC7325864.1"/>
    </source>
</evidence>
<dbReference type="SUPFAM" id="SSF50465">
    <property type="entry name" value="EF-Tu/eEF-1alpha/eIF2-gamma C-terminal domain"/>
    <property type="match status" value="1"/>
</dbReference>
<dbReference type="EMBL" id="JBHTBL010000016">
    <property type="protein sequence ID" value="MFC7325864.1"/>
    <property type="molecule type" value="Genomic_DNA"/>
</dbReference>
<keyword evidence="9 10" id="KW-0342">GTP-binding</keyword>
<dbReference type="NCBIfam" id="TIGR00483">
    <property type="entry name" value="EF-1_alpha"/>
    <property type="match status" value="1"/>
</dbReference>
<keyword evidence="2 10" id="KW-0963">Cytoplasm</keyword>
<dbReference type="PANTHER" id="PTHR23115">
    <property type="entry name" value="TRANSLATION FACTOR"/>
    <property type="match status" value="1"/>
</dbReference>
<dbReference type="InterPro" id="IPR004161">
    <property type="entry name" value="EFTu-like_2"/>
</dbReference>
<dbReference type="Pfam" id="PF00009">
    <property type="entry name" value="GTP_EFTU"/>
    <property type="match status" value="1"/>
</dbReference>
<dbReference type="PROSITE" id="PS51722">
    <property type="entry name" value="G_TR_2"/>
    <property type="match status" value="1"/>
</dbReference>
<gene>
    <name evidence="10 12" type="primary">tuf</name>
    <name evidence="12" type="ORF">ACFQMF_14935</name>
</gene>
<comment type="function">
    <text evidence="10">GTP hydrolase that promotes the GTP-dependent binding of aminoacyl-tRNA to the A-site of ribosomes during protein biosynthesis.</text>
</comment>
<organism evidence="12 13">
    <name type="scientific">Halorubrum rutilum</name>
    <dbReference type="NCBI Taxonomy" id="1364933"/>
    <lineage>
        <taxon>Archaea</taxon>
        <taxon>Methanobacteriati</taxon>
        <taxon>Methanobacteriota</taxon>
        <taxon>Stenosarchaea group</taxon>
        <taxon>Halobacteria</taxon>
        <taxon>Halobacteriales</taxon>
        <taxon>Haloferacaceae</taxon>
        <taxon>Halorubrum</taxon>
    </lineage>
</organism>
<dbReference type="HAMAP" id="MF_00118_A">
    <property type="entry name" value="EF_Tu_A"/>
    <property type="match status" value="1"/>
</dbReference>
<evidence type="ECO:0000256" key="10">
    <source>
        <dbReference type="HAMAP-Rule" id="MF_00118"/>
    </source>
</evidence>
<dbReference type="Proteomes" id="UP001596545">
    <property type="component" value="Unassembled WGS sequence"/>
</dbReference>
<dbReference type="Gene3D" id="3.40.50.300">
    <property type="entry name" value="P-loop containing nucleotide triphosphate hydrolases"/>
    <property type="match status" value="1"/>
</dbReference>
<keyword evidence="4 10" id="KW-0547">Nucleotide-binding</keyword>
<dbReference type="FunFam" id="2.40.30.10:FF:000005">
    <property type="entry name" value="Elongation factor 1-alpha"/>
    <property type="match status" value="1"/>
</dbReference>
<comment type="similarity">
    <text evidence="10">Belongs to the TRAFAC class translation factor GTPase superfamily. Classic translation factor GTPase family. EF-Tu/EF-1A subfamily.</text>
</comment>
<feature type="binding site" evidence="10">
    <location>
        <position position="117"/>
    </location>
    <ligand>
        <name>Mg(2+)</name>
        <dbReference type="ChEBI" id="CHEBI:18420"/>
    </ligand>
</feature>
<dbReference type="Pfam" id="PF03144">
    <property type="entry name" value="GTP_EFTU_D2"/>
    <property type="match status" value="1"/>
</dbReference>
<dbReference type="NCBIfam" id="NF008969">
    <property type="entry name" value="PRK12317.1"/>
    <property type="match status" value="1"/>
</dbReference>
<keyword evidence="13" id="KW-1185">Reference proteome</keyword>
<feature type="domain" description="Tr-type G" evidence="11">
    <location>
        <begin position="101"/>
        <end position="314"/>
    </location>
</feature>
<keyword evidence="5 10" id="KW-0251">Elongation factor</keyword>
<dbReference type="PROSITE" id="PS00301">
    <property type="entry name" value="G_TR_1"/>
    <property type="match status" value="1"/>
</dbReference>
<dbReference type="PRINTS" id="PR00315">
    <property type="entry name" value="ELONGATNFCT"/>
</dbReference>
<dbReference type="EC" id="3.6.5.3" evidence="10"/>
<dbReference type="NCBIfam" id="TIGR00231">
    <property type="entry name" value="small_GTP"/>
    <property type="match status" value="1"/>
</dbReference>
<dbReference type="SUPFAM" id="SSF52540">
    <property type="entry name" value="P-loop containing nucleoside triphosphate hydrolases"/>
    <property type="match status" value="1"/>
</dbReference>
<dbReference type="GO" id="GO:0003746">
    <property type="term" value="F:translation elongation factor activity"/>
    <property type="evidence" value="ECO:0007669"/>
    <property type="project" value="UniProtKB-UniRule"/>
</dbReference>
<protein>
    <recommendedName>
        <fullName evidence="10">Elongation factor 1-alpha</fullName>
        <shortName evidence="10">EF-1-alpha</shortName>
        <ecNumber evidence="10">3.6.5.3</ecNumber>
    </recommendedName>
    <alternativeName>
        <fullName evidence="10">Elongation factor Tu</fullName>
        <shortName evidence="10">EF-Tu</shortName>
    </alternativeName>
</protein>
<comment type="caution">
    <text evidence="12">The sequence shown here is derived from an EMBL/GenBank/DDBJ whole genome shotgun (WGS) entry which is preliminary data.</text>
</comment>
<dbReference type="GO" id="GO:0003924">
    <property type="term" value="F:GTPase activity"/>
    <property type="evidence" value="ECO:0007669"/>
    <property type="project" value="UniProtKB-UniRule"/>
</dbReference>
<dbReference type="FunFam" id="2.40.30.10:FF:000020">
    <property type="entry name" value="Translation elongation factor EF-1"/>
    <property type="match status" value="1"/>
</dbReference>
<proteinExistence type="inferred from homology"/>
<dbReference type="CDD" id="cd03705">
    <property type="entry name" value="EF1_alpha_III"/>
    <property type="match status" value="1"/>
</dbReference>
<keyword evidence="7 10" id="KW-0460">Magnesium</keyword>
<evidence type="ECO:0000256" key="7">
    <source>
        <dbReference type="ARBA" id="ARBA00022842"/>
    </source>
</evidence>
<feature type="binding site" evidence="10">
    <location>
        <begin position="187"/>
        <end position="191"/>
    </location>
    <ligand>
        <name>GTP</name>
        <dbReference type="ChEBI" id="CHEBI:37565"/>
    </ligand>
</feature>
<dbReference type="CDD" id="cd03693">
    <property type="entry name" value="EF1_alpha_II"/>
    <property type="match status" value="1"/>
</dbReference>
<accession>A0ABD6AP42</accession>
<evidence type="ECO:0000256" key="6">
    <source>
        <dbReference type="ARBA" id="ARBA00022801"/>
    </source>
</evidence>
<dbReference type="InterPro" id="IPR054696">
    <property type="entry name" value="GTP-eEF1A_C"/>
</dbReference>